<evidence type="ECO:0000313" key="2">
    <source>
        <dbReference type="Proteomes" id="UP000529728"/>
    </source>
</evidence>
<sequence length="84" mass="10012">PENCVAEEAEEVFRSYAFYRYQQDREERGAEMPPDPEIEQVQQDMESTWRQVGQRLAIIGDDVYRRYNAEFSSLLETLQPNYDN</sequence>
<dbReference type="OrthoDB" id="6020735at2759"/>
<proteinExistence type="predicted"/>
<feature type="non-terminal residue" evidence="1">
    <location>
        <position position="84"/>
    </location>
</feature>
<dbReference type="InterPro" id="IPR036834">
    <property type="entry name" value="Bcl-2-like_sf"/>
</dbReference>
<name>A0A7K4XGE8_REGSA</name>
<dbReference type="GO" id="GO:0051400">
    <property type="term" value="F:BH domain binding"/>
    <property type="evidence" value="ECO:0007669"/>
    <property type="project" value="TreeGrafter"/>
</dbReference>
<dbReference type="GO" id="GO:0008630">
    <property type="term" value="P:intrinsic apoptotic signaling pathway in response to DNA damage"/>
    <property type="evidence" value="ECO:0007669"/>
    <property type="project" value="TreeGrafter"/>
</dbReference>
<comment type="caution">
    <text evidence="1">The sequence shown here is derived from an EMBL/GenBank/DDBJ whole genome shotgun (WGS) entry which is preliminary data.</text>
</comment>
<dbReference type="GO" id="GO:0001836">
    <property type="term" value="P:release of cytochrome c from mitochondria"/>
    <property type="evidence" value="ECO:0007669"/>
    <property type="project" value="TreeGrafter"/>
</dbReference>
<dbReference type="PANTHER" id="PTHR11256:SF41">
    <property type="entry name" value="BCL-2 HOMOLOGOUS ANTAGONIST_KILLER"/>
    <property type="match status" value="1"/>
</dbReference>
<dbReference type="Gene3D" id="1.10.437.10">
    <property type="entry name" value="Blc2-like"/>
    <property type="match status" value="1"/>
</dbReference>
<dbReference type="GO" id="GO:0097192">
    <property type="term" value="P:extrinsic apoptotic signaling pathway in absence of ligand"/>
    <property type="evidence" value="ECO:0007669"/>
    <property type="project" value="TreeGrafter"/>
</dbReference>
<dbReference type="AlphaFoldDB" id="A0A7K4XGE8"/>
<feature type="non-terminal residue" evidence="1">
    <location>
        <position position="1"/>
    </location>
</feature>
<dbReference type="GO" id="GO:0042981">
    <property type="term" value="P:regulation of apoptotic process"/>
    <property type="evidence" value="ECO:0007669"/>
    <property type="project" value="InterPro"/>
</dbReference>
<dbReference type="EMBL" id="VWZN01009047">
    <property type="protein sequence ID" value="NWR45776.1"/>
    <property type="molecule type" value="Genomic_DNA"/>
</dbReference>
<dbReference type="GO" id="GO:0015288">
    <property type="term" value="F:porin activity"/>
    <property type="evidence" value="ECO:0007669"/>
    <property type="project" value="TreeGrafter"/>
</dbReference>
<dbReference type="InterPro" id="IPR026298">
    <property type="entry name" value="Bcl-2_fam"/>
</dbReference>
<dbReference type="PANTHER" id="PTHR11256">
    <property type="entry name" value="BCL-2 RELATED"/>
    <property type="match status" value="1"/>
</dbReference>
<gene>
    <name evidence="1" type="primary">Bak1</name>
    <name evidence="1" type="ORF">REGSAT_R00492</name>
</gene>
<reference evidence="1 2" key="1">
    <citation type="submission" date="2019-09" db="EMBL/GenBank/DDBJ databases">
        <title>Bird 10,000 Genomes (B10K) Project - Family phase.</title>
        <authorList>
            <person name="Zhang G."/>
        </authorList>
    </citation>
    <scope>NUCLEOTIDE SEQUENCE [LARGE SCALE GENOMIC DNA]</scope>
    <source>
        <strain evidence="1">B10K-DU-001-18</strain>
        <tissue evidence="1">Muscle</tissue>
    </source>
</reference>
<keyword evidence="2" id="KW-1185">Reference proteome</keyword>
<dbReference type="SUPFAM" id="SSF56854">
    <property type="entry name" value="Bcl-2 inhibitors of programmed cell death"/>
    <property type="match status" value="1"/>
</dbReference>
<protein>
    <submittedName>
        <fullName evidence="1">BAK protein</fullName>
    </submittedName>
</protein>
<evidence type="ECO:0000313" key="1">
    <source>
        <dbReference type="EMBL" id="NWR45776.1"/>
    </source>
</evidence>
<dbReference type="GO" id="GO:0005741">
    <property type="term" value="C:mitochondrial outer membrane"/>
    <property type="evidence" value="ECO:0007669"/>
    <property type="project" value="TreeGrafter"/>
</dbReference>
<organism evidence="1 2">
    <name type="scientific">Regulus satrapa</name>
    <name type="common">Golden-crowned kinglet</name>
    <dbReference type="NCBI Taxonomy" id="13245"/>
    <lineage>
        <taxon>Eukaryota</taxon>
        <taxon>Metazoa</taxon>
        <taxon>Chordata</taxon>
        <taxon>Craniata</taxon>
        <taxon>Vertebrata</taxon>
        <taxon>Euteleostomi</taxon>
        <taxon>Archelosauria</taxon>
        <taxon>Archosauria</taxon>
        <taxon>Dinosauria</taxon>
        <taxon>Saurischia</taxon>
        <taxon>Theropoda</taxon>
        <taxon>Coelurosauria</taxon>
        <taxon>Aves</taxon>
        <taxon>Neognathae</taxon>
        <taxon>Neoaves</taxon>
        <taxon>Telluraves</taxon>
        <taxon>Australaves</taxon>
        <taxon>Passeriformes</taxon>
        <taxon>Regulidae</taxon>
        <taxon>Regulus</taxon>
    </lineage>
</organism>
<accession>A0A7K4XGE8</accession>
<dbReference type="Proteomes" id="UP000529728">
    <property type="component" value="Unassembled WGS sequence"/>
</dbReference>